<reference evidence="2 3" key="1">
    <citation type="journal article" date="2017" name="ISME J.">
        <title>Potential for microbial H2 and metal transformations associated with novel bacteria and archaea in deep terrestrial subsurface sediments.</title>
        <authorList>
            <person name="Hernsdorf A.W."/>
            <person name="Amano Y."/>
            <person name="Miyakawa K."/>
            <person name="Ise K."/>
            <person name="Suzuki Y."/>
            <person name="Anantharaman K."/>
            <person name="Probst A."/>
            <person name="Burstein D."/>
            <person name="Thomas B.C."/>
            <person name="Banfield J.F."/>
        </authorList>
    </citation>
    <scope>NUCLEOTIDE SEQUENCE [LARGE SCALE GENOMIC DNA]</scope>
    <source>
        <strain evidence="2">HGW-Wallbacteria-1</strain>
    </source>
</reference>
<name>A0A2N1PSQ6_9BACT</name>
<feature type="signal peptide" evidence="1">
    <location>
        <begin position="1"/>
        <end position="28"/>
    </location>
</feature>
<sequence length="769" mass="84254">MNTKLKIKLLTLSLLLFIPALTTESALCAEGSPFMQGKSFITSALGNASSIGTNQGWNINGPWEVRRTPDRMPTSEEFLAETIEGVAFPDWRATAKATWISLVEPKPLLVDYSGGVQDISGDYLPKNVWNSVTHPDRDNFNLILKKKLINSNFNQANPTEPKYIYQFINPADATAAPTYFVYRDVEYKWEFQKSPNFNEATIKLEYPWDYDIENVHSIKSADNPGAKNLVAEPWDPGVSHDGDTVRLEDAEKALFHVYMTLSYKRAKVIIGTSTETEATIASLDGGYEESAPGNPLWVGGNLEDPCTCTWGTPFPTYKDMFGGGGKSGVAVTYVEDYTPPELMVTVGEMGNLSMKNRVISGQDIQISAPDDNPNNPATSITFEYAISTKEVYYDDINGDGQAKIDDDADRFIYISMSSPGNPSARDGYFGDASPLATSVATTPKRMFLSAAEKQKVRNAKAGNGDIIWKEGSYWVSPPSMNTQITGESAAFSAEGIILPIHASSESGDGIETKKTSVTASNCCGNQTTTTTGSIKPHDDVRPNLALTIAPSAVQDFAHEPVDEKHDFGGAGDSGSDDIFSARDYFIPNGDTLPCGTEEIPGSNVPVPDASGKIVDATGNEYGRWTNDLEEWTPEKNFTGKDSRNMLEAYGKFCPPTKKRVKFIGHSVDNLDRWDGLYMRTFVKKQELDIQDESGNRPIGFEPVTLEPESPDANGASRMKPLVAYHIFRKPGTYTVVYTAEDTQGNKRVMKVKVPVTESSLTSQTIQSTN</sequence>
<protein>
    <recommendedName>
        <fullName evidence="4">Pesticidal crystal protein Cry22Aa Ig-like domain-containing protein</fullName>
    </recommendedName>
</protein>
<proteinExistence type="predicted"/>
<evidence type="ECO:0000256" key="1">
    <source>
        <dbReference type="SAM" id="SignalP"/>
    </source>
</evidence>
<organism evidence="2 3">
    <name type="scientific">Candidatus Wallbacteria bacterium HGW-Wallbacteria-1</name>
    <dbReference type="NCBI Taxonomy" id="2013854"/>
    <lineage>
        <taxon>Bacteria</taxon>
        <taxon>Candidatus Walliibacteriota</taxon>
    </lineage>
</organism>
<keyword evidence="1" id="KW-0732">Signal</keyword>
<evidence type="ECO:0000313" key="2">
    <source>
        <dbReference type="EMBL" id="PKK91302.1"/>
    </source>
</evidence>
<dbReference type="AlphaFoldDB" id="A0A2N1PSQ6"/>
<comment type="caution">
    <text evidence="2">The sequence shown here is derived from an EMBL/GenBank/DDBJ whole genome shotgun (WGS) entry which is preliminary data.</text>
</comment>
<accession>A0A2N1PSQ6</accession>
<dbReference type="EMBL" id="PGXC01000003">
    <property type="protein sequence ID" value="PKK91302.1"/>
    <property type="molecule type" value="Genomic_DNA"/>
</dbReference>
<gene>
    <name evidence="2" type="ORF">CVV64_05915</name>
</gene>
<dbReference type="Proteomes" id="UP000233256">
    <property type="component" value="Unassembled WGS sequence"/>
</dbReference>
<evidence type="ECO:0008006" key="4">
    <source>
        <dbReference type="Google" id="ProtNLM"/>
    </source>
</evidence>
<evidence type="ECO:0000313" key="3">
    <source>
        <dbReference type="Proteomes" id="UP000233256"/>
    </source>
</evidence>
<feature type="chain" id="PRO_5014819671" description="Pesticidal crystal protein Cry22Aa Ig-like domain-containing protein" evidence="1">
    <location>
        <begin position="29"/>
        <end position="769"/>
    </location>
</feature>